<feature type="transmembrane region" description="Helical" evidence="1">
    <location>
        <begin position="48"/>
        <end position="75"/>
    </location>
</feature>
<dbReference type="EMBL" id="BBMN01000001">
    <property type="protein sequence ID" value="GAL02800.1"/>
    <property type="molecule type" value="Genomic_DNA"/>
</dbReference>
<organism evidence="2 4">
    <name type="scientific">Photobacterium aphoticum</name>
    <dbReference type="NCBI Taxonomy" id="754436"/>
    <lineage>
        <taxon>Bacteria</taxon>
        <taxon>Pseudomonadati</taxon>
        <taxon>Pseudomonadota</taxon>
        <taxon>Gammaproteobacteria</taxon>
        <taxon>Vibrionales</taxon>
        <taxon>Vibrionaceae</taxon>
        <taxon>Photobacterium</taxon>
    </lineage>
</organism>
<dbReference type="AlphaFoldDB" id="A0A090QI23"/>
<dbReference type="OrthoDB" id="5816442at2"/>
<dbReference type="Proteomes" id="UP000029227">
    <property type="component" value="Unassembled WGS sequence"/>
</dbReference>
<dbReference type="PATRIC" id="fig|754436.4.peg.1221"/>
<name>A0A090QI23_9GAMM</name>
<keyword evidence="5" id="KW-1185">Reference proteome</keyword>
<accession>A0A090QI23</accession>
<sequence>MKQFWSKVKYFLTTPWGKAYLVFITLTKLYIVYQWALAHVKDFGGQALAWIGVATHHGEAFCAVLFTVVCGYYTLKAIVNIFKSKPKVAAST</sequence>
<gene>
    <name evidence="3" type="ORF">ABT58_05755</name>
    <name evidence="2" type="ORF">JCM19237_5693</name>
</gene>
<evidence type="ECO:0000313" key="3">
    <source>
        <dbReference type="EMBL" id="KLV01912.1"/>
    </source>
</evidence>
<evidence type="ECO:0000313" key="4">
    <source>
        <dbReference type="Proteomes" id="UP000029227"/>
    </source>
</evidence>
<reference evidence="2 4" key="1">
    <citation type="journal article" date="2014" name="Genome Announc.">
        <title>Draft Genome Sequences of Two Vibrionaceae Species, Vibrio ponticus C121 and Photobacterium aphoticum C119, Isolated as Coral Reef Microbiota.</title>
        <authorList>
            <person name="Al-saari N."/>
            <person name="Meirelles P.M."/>
            <person name="Mino S."/>
            <person name="Suda W."/>
            <person name="Oshima K."/>
            <person name="Hattori M."/>
            <person name="Ohkuma M."/>
            <person name="Thompson F.L."/>
            <person name="Gomez-Gil B."/>
            <person name="Sawabe T."/>
            <person name="Sawabe T."/>
        </authorList>
    </citation>
    <scope>NUCLEOTIDE SEQUENCE [LARGE SCALE GENOMIC DNA]</scope>
    <source>
        <strain evidence="2 4">JCM 19237</strain>
    </source>
</reference>
<dbReference type="EMBL" id="LDOV01000010">
    <property type="protein sequence ID" value="KLV01912.1"/>
    <property type="molecule type" value="Genomic_DNA"/>
</dbReference>
<keyword evidence="1" id="KW-0472">Membrane</keyword>
<evidence type="ECO:0000313" key="5">
    <source>
        <dbReference type="Proteomes" id="UP000036426"/>
    </source>
</evidence>
<comment type="caution">
    <text evidence="2">The sequence shown here is derived from an EMBL/GenBank/DDBJ whole genome shotgun (WGS) entry which is preliminary data.</text>
</comment>
<keyword evidence="1" id="KW-0812">Transmembrane</keyword>
<reference evidence="3 5" key="2">
    <citation type="submission" date="2015-05" db="EMBL/GenBank/DDBJ databases">
        <title>Photobacterium galathea sp. nov.</title>
        <authorList>
            <person name="Machado H."/>
            <person name="Gram L."/>
        </authorList>
    </citation>
    <scope>NUCLEOTIDE SEQUENCE [LARGE SCALE GENOMIC DNA]</scope>
    <source>
        <strain evidence="3 5">DSM 25995</strain>
    </source>
</reference>
<feature type="transmembrane region" description="Helical" evidence="1">
    <location>
        <begin position="20"/>
        <end position="36"/>
    </location>
</feature>
<dbReference type="RefSeq" id="WP_047873365.1">
    <property type="nucleotide sequence ID" value="NZ_BMYC01000001.1"/>
</dbReference>
<evidence type="ECO:0000256" key="1">
    <source>
        <dbReference type="SAM" id="Phobius"/>
    </source>
</evidence>
<proteinExistence type="predicted"/>
<evidence type="ECO:0000313" key="2">
    <source>
        <dbReference type="EMBL" id="GAL02800.1"/>
    </source>
</evidence>
<dbReference type="Proteomes" id="UP000036426">
    <property type="component" value="Unassembled WGS sequence"/>
</dbReference>
<protein>
    <submittedName>
        <fullName evidence="2">Uncharacterized protein</fullName>
    </submittedName>
</protein>
<keyword evidence="1" id="KW-1133">Transmembrane helix</keyword>